<organism evidence="9">
    <name type="scientific">uncultured bacterium Ad_010_C07</name>
    <dbReference type="NCBI Taxonomy" id="1489291"/>
    <lineage>
        <taxon>Bacteria</taxon>
        <taxon>environmental samples</taxon>
    </lineage>
</organism>
<dbReference type="AlphaFoldDB" id="A0A0B4N0R7"/>
<dbReference type="SMART" id="SM00633">
    <property type="entry name" value="Glyco_10"/>
    <property type="match status" value="1"/>
</dbReference>
<dbReference type="InterPro" id="IPR001000">
    <property type="entry name" value="GH10_dom"/>
</dbReference>
<feature type="domain" description="GH10" evidence="8">
    <location>
        <begin position="175"/>
        <end position="507"/>
    </location>
</feature>
<dbReference type="Pfam" id="PF00331">
    <property type="entry name" value="Glyco_hydro_10"/>
    <property type="match status" value="1"/>
</dbReference>
<dbReference type="InterPro" id="IPR031158">
    <property type="entry name" value="GH10_AS"/>
</dbReference>
<evidence type="ECO:0000313" key="9">
    <source>
        <dbReference type="EMBL" id="AIF25908.1"/>
    </source>
</evidence>
<evidence type="ECO:0000256" key="6">
    <source>
        <dbReference type="PROSITE-ProRule" id="PRU10061"/>
    </source>
</evidence>
<feature type="active site" description="Nucleophile" evidence="6">
    <location>
        <position position="434"/>
    </location>
</feature>
<comment type="similarity">
    <text evidence="7">Belongs to the glycosyl hydrolase 10 (cellulase F) family.</text>
</comment>
<dbReference type="PANTHER" id="PTHR31490:SF90">
    <property type="entry name" value="ENDO-1,4-BETA-XYLANASE A"/>
    <property type="match status" value="1"/>
</dbReference>
<keyword evidence="5 7" id="KW-0624">Polysaccharide degradation</keyword>
<reference evidence="9" key="1">
    <citation type="submission" date="2014-03" db="EMBL/GenBank/DDBJ databases">
        <title>A sequence of cellulolytic fosmid clone of goat rumen metagenome.</title>
        <authorList>
            <person name="Lee K.-T."/>
            <person name="Kim J.-Y."/>
            <person name="Kim Y.-J."/>
            <person name="Ahn J.-H."/>
            <person name="Park M.-N."/>
            <person name="Kim J.-H."/>
            <person name="Kim T.-H."/>
        </authorList>
    </citation>
    <scope>NUCLEOTIDE SEQUENCE</scope>
</reference>
<dbReference type="PROSITE" id="PS51760">
    <property type="entry name" value="GH10_2"/>
    <property type="match status" value="1"/>
</dbReference>
<dbReference type="PROSITE" id="PS51257">
    <property type="entry name" value="PROKAR_LIPOPROTEIN"/>
    <property type="match status" value="1"/>
</dbReference>
<proteinExistence type="inferred from homology"/>
<dbReference type="InterPro" id="IPR003305">
    <property type="entry name" value="CenC_carb-bd"/>
</dbReference>
<sequence>MSVGREHKVRKILLLAALLLAFGCLAGAGAEGSGYHSDFSRDTDGWYARSMGEASLSLEDGALAIAGRADDWNSPGRDFRLEKGETYALSVRVMQDEADAARFMISVAHTRGGVESYENLGSATAKKGEWTTVTGSYTAGDYERFVLYVETTGAPELSFRMKDFTLEGRVSEFGGEDIPALKDVCAGLFDFGTAVTGSEALNRQRMAFYASQFNIMTPGNELKPDFVLDVNASKAMATEDETAAVVRFDAVKPLLDFARENGVKVHGHVLVWHSQTPEVFFHEGYSRFKPLVSREVMLARLENYVKGIMEYLDENYPGVVVSWDVVNEAIDDGTGKLRASNWTKVVGDDFILRAFEIARKYAPEGTLLYYNDYNTALEPKQTGIVNLLQDLMAEGTVDGYGFQMHHDVRFPSAAQIKKSVERIAALGLRLRVSELDVTVGSRSDEAFEKQAAYYADVMAILLPYAEQIEAVQVWGVTDDLSWRASQYPLLFDAAAAPKPAFWAVVNAVKGE</sequence>
<dbReference type="EMBL" id="KJ631377">
    <property type="protein sequence ID" value="AIF25908.1"/>
    <property type="molecule type" value="Genomic_DNA"/>
</dbReference>
<dbReference type="PROSITE" id="PS00591">
    <property type="entry name" value="GH10_1"/>
    <property type="match status" value="1"/>
</dbReference>
<dbReference type="EC" id="3.2.1.8" evidence="7"/>
<keyword evidence="2 7" id="KW-0378">Hydrolase</keyword>
<dbReference type="Gene3D" id="3.20.20.80">
    <property type="entry name" value="Glycosidases"/>
    <property type="match status" value="1"/>
</dbReference>
<evidence type="ECO:0000256" key="4">
    <source>
        <dbReference type="ARBA" id="ARBA00023295"/>
    </source>
</evidence>
<evidence type="ECO:0000256" key="1">
    <source>
        <dbReference type="ARBA" id="ARBA00022737"/>
    </source>
</evidence>
<dbReference type="PRINTS" id="PR00134">
    <property type="entry name" value="GLHYDRLASE10"/>
</dbReference>
<dbReference type="GO" id="GO:0031176">
    <property type="term" value="F:endo-1,4-beta-xylanase activity"/>
    <property type="evidence" value="ECO:0007669"/>
    <property type="project" value="UniProtKB-EC"/>
</dbReference>
<evidence type="ECO:0000256" key="2">
    <source>
        <dbReference type="ARBA" id="ARBA00022801"/>
    </source>
</evidence>
<dbReference type="PANTHER" id="PTHR31490">
    <property type="entry name" value="GLYCOSYL HYDROLASE"/>
    <property type="match status" value="1"/>
</dbReference>
<dbReference type="InterPro" id="IPR017853">
    <property type="entry name" value="GH"/>
</dbReference>
<dbReference type="InterPro" id="IPR044846">
    <property type="entry name" value="GH10"/>
</dbReference>
<dbReference type="SUPFAM" id="SSF51445">
    <property type="entry name" value="(Trans)glycosidases"/>
    <property type="match status" value="1"/>
</dbReference>
<dbReference type="SUPFAM" id="SSF49785">
    <property type="entry name" value="Galactose-binding domain-like"/>
    <property type="match status" value="1"/>
</dbReference>
<dbReference type="GO" id="GO:0000272">
    <property type="term" value="P:polysaccharide catabolic process"/>
    <property type="evidence" value="ECO:0007669"/>
    <property type="project" value="UniProtKB-KW"/>
</dbReference>
<keyword evidence="4 7" id="KW-0326">Glycosidase</keyword>
<dbReference type="Pfam" id="PF02018">
    <property type="entry name" value="CBM_4_9"/>
    <property type="match status" value="1"/>
</dbReference>
<evidence type="ECO:0000256" key="5">
    <source>
        <dbReference type="ARBA" id="ARBA00023326"/>
    </source>
</evidence>
<comment type="catalytic activity">
    <reaction evidence="7">
        <text>Endohydrolysis of (1-&gt;4)-beta-D-xylosidic linkages in xylans.</text>
        <dbReference type="EC" id="3.2.1.8"/>
    </reaction>
</comment>
<name>A0A0B4N0R7_9BACT</name>
<protein>
    <recommendedName>
        <fullName evidence="7">Beta-xylanase</fullName>
        <ecNumber evidence="7">3.2.1.8</ecNumber>
    </recommendedName>
</protein>
<dbReference type="Gene3D" id="2.60.120.260">
    <property type="entry name" value="Galactose-binding domain-like"/>
    <property type="match status" value="1"/>
</dbReference>
<dbReference type="InterPro" id="IPR008979">
    <property type="entry name" value="Galactose-bd-like_sf"/>
</dbReference>
<evidence type="ECO:0000256" key="3">
    <source>
        <dbReference type="ARBA" id="ARBA00023277"/>
    </source>
</evidence>
<evidence type="ECO:0000256" key="7">
    <source>
        <dbReference type="RuleBase" id="RU361174"/>
    </source>
</evidence>
<accession>A0A0B4N0R7</accession>
<evidence type="ECO:0000259" key="8">
    <source>
        <dbReference type="PROSITE" id="PS51760"/>
    </source>
</evidence>
<keyword evidence="3 7" id="KW-0119">Carbohydrate metabolism</keyword>
<keyword evidence="1" id="KW-0677">Repeat</keyword>